<dbReference type="SUPFAM" id="SSF56935">
    <property type="entry name" value="Porins"/>
    <property type="match status" value="1"/>
</dbReference>
<feature type="domain" description="TonB-dependent receptor plug" evidence="18">
    <location>
        <begin position="134"/>
        <end position="230"/>
    </location>
</feature>
<dbReference type="GO" id="GO:0009279">
    <property type="term" value="C:cell outer membrane"/>
    <property type="evidence" value="ECO:0007669"/>
    <property type="project" value="UniProtKB-SubCell"/>
</dbReference>
<dbReference type="Proteomes" id="UP000237662">
    <property type="component" value="Unassembled WGS sequence"/>
</dbReference>
<evidence type="ECO:0000256" key="4">
    <source>
        <dbReference type="ARBA" id="ARBA00022452"/>
    </source>
</evidence>
<dbReference type="InterPro" id="IPR037066">
    <property type="entry name" value="Plug_dom_sf"/>
</dbReference>
<evidence type="ECO:0000259" key="17">
    <source>
        <dbReference type="Pfam" id="PF00593"/>
    </source>
</evidence>
<keyword evidence="10 15" id="KW-0798">TonB box</keyword>
<evidence type="ECO:0000256" key="8">
    <source>
        <dbReference type="ARBA" id="ARBA00023004"/>
    </source>
</evidence>
<feature type="chain" id="PRO_5015716763" evidence="16">
    <location>
        <begin position="20"/>
        <end position="776"/>
    </location>
</feature>
<accession>A0A2S6I6X9</accession>
<reference evidence="19 20" key="1">
    <citation type="submission" date="2018-02" db="EMBL/GenBank/DDBJ databases">
        <title>Genomic Encyclopedia of Archaeal and Bacterial Type Strains, Phase II (KMG-II): from individual species to whole genera.</title>
        <authorList>
            <person name="Goeker M."/>
        </authorList>
    </citation>
    <scope>NUCLEOTIDE SEQUENCE [LARGE SCALE GENOMIC DNA]</scope>
    <source>
        <strain evidence="19 20">DSM 29526</strain>
    </source>
</reference>
<proteinExistence type="inferred from homology"/>
<dbReference type="InterPro" id="IPR013784">
    <property type="entry name" value="Carb-bd-like_fold"/>
</dbReference>
<keyword evidence="20" id="KW-1185">Reference proteome</keyword>
<dbReference type="PANTHER" id="PTHR32552:SF68">
    <property type="entry name" value="FERRICHROME OUTER MEMBRANE TRANSPORTER_PHAGE RECEPTOR"/>
    <property type="match status" value="1"/>
</dbReference>
<evidence type="ECO:0000256" key="7">
    <source>
        <dbReference type="ARBA" id="ARBA00022729"/>
    </source>
</evidence>
<dbReference type="NCBIfam" id="TIGR01783">
    <property type="entry name" value="TonB-siderophor"/>
    <property type="match status" value="1"/>
</dbReference>
<evidence type="ECO:0000256" key="13">
    <source>
        <dbReference type="ARBA" id="ARBA00023237"/>
    </source>
</evidence>
<keyword evidence="7 16" id="KW-0732">Signal</keyword>
<feature type="domain" description="TonB-dependent receptor-like beta-barrel" evidence="17">
    <location>
        <begin position="307"/>
        <end position="742"/>
    </location>
</feature>
<keyword evidence="5" id="KW-0410">Iron transport</keyword>
<keyword evidence="12 19" id="KW-0675">Receptor</keyword>
<dbReference type="SUPFAM" id="SSF49452">
    <property type="entry name" value="Starch-binding domain-like"/>
    <property type="match status" value="1"/>
</dbReference>
<dbReference type="GO" id="GO:0015891">
    <property type="term" value="P:siderophore transport"/>
    <property type="evidence" value="ECO:0007669"/>
    <property type="project" value="InterPro"/>
</dbReference>
<comment type="caution">
    <text evidence="19">The sequence shown here is derived from an EMBL/GenBank/DDBJ whole genome shotgun (WGS) entry which is preliminary data.</text>
</comment>
<name>A0A2S6I6X9_9BACT</name>
<keyword evidence="3 14" id="KW-0813">Transport</keyword>
<keyword evidence="8" id="KW-0408">Iron</keyword>
<evidence type="ECO:0000256" key="15">
    <source>
        <dbReference type="RuleBase" id="RU003357"/>
    </source>
</evidence>
<keyword evidence="13 14" id="KW-0998">Cell outer membrane</keyword>
<dbReference type="InterPro" id="IPR012910">
    <property type="entry name" value="Plug_dom"/>
</dbReference>
<comment type="subcellular location">
    <subcellularLocation>
        <location evidence="1 14">Cell outer membrane</location>
        <topology evidence="1 14">Multi-pass membrane protein</topology>
    </subcellularLocation>
</comment>
<dbReference type="Gene3D" id="2.40.170.20">
    <property type="entry name" value="TonB-dependent receptor, beta-barrel domain"/>
    <property type="match status" value="1"/>
</dbReference>
<evidence type="ECO:0000256" key="2">
    <source>
        <dbReference type="ARBA" id="ARBA00009810"/>
    </source>
</evidence>
<organism evidence="19 20">
    <name type="scientific">Neolewinella xylanilytica</name>
    <dbReference type="NCBI Taxonomy" id="1514080"/>
    <lineage>
        <taxon>Bacteria</taxon>
        <taxon>Pseudomonadati</taxon>
        <taxon>Bacteroidota</taxon>
        <taxon>Saprospiria</taxon>
        <taxon>Saprospirales</taxon>
        <taxon>Lewinellaceae</taxon>
        <taxon>Neolewinella</taxon>
    </lineage>
</organism>
<dbReference type="PANTHER" id="PTHR32552">
    <property type="entry name" value="FERRICHROME IRON RECEPTOR-RELATED"/>
    <property type="match status" value="1"/>
</dbReference>
<dbReference type="PROSITE" id="PS52016">
    <property type="entry name" value="TONB_DEPENDENT_REC_3"/>
    <property type="match status" value="1"/>
</dbReference>
<dbReference type="AlphaFoldDB" id="A0A2S6I6X9"/>
<feature type="signal peptide" evidence="16">
    <location>
        <begin position="1"/>
        <end position="19"/>
    </location>
</feature>
<dbReference type="OrthoDB" id="9775095at2"/>
<dbReference type="InterPro" id="IPR036942">
    <property type="entry name" value="Beta-barrel_TonB_sf"/>
</dbReference>
<keyword evidence="4 14" id="KW-1134">Transmembrane beta strand</keyword>
<evidence type="ECO:0000256" key="10">
    <source>
        <dbReference type="ARBA" id="ARBA00023077"/>
    </source>
</evidence>
<protein>
    <submittedName>
        <fullName evidence="19">Iron complex outermembrane receptor protein</fullName>
    </submittedName>
</protein>
<dbReference type="Pfam" id="PF00593">
    <property type="entry name" value="TonB_dep_Rec_b-barrel"/>
    <property type="match status" value="1"/>
</dbReference>
<dbReference type="GO" id="GO:0038023">
    <property type="term" value="F:signaling receptor activity"/>
    <property type="evidence" value="ECO:0007669"/>
    <property type="project" value="InterPro"/>
</dbReference>
<gene>
    <name evidence="19" type="ORF">CLV84_0191</name>
</gene>
<dbReference type="GO" id="GO:0030246">
    <property type="term" value="F:carbohydrate binding"/>
    <property type="evidence" value="ECO:0007669"/>
    <property type="project" value="InterPro"/>
</dbReference>
<dbReference type="CDD" id="cd01347">
    <property type="entry name" value="ligand_gated_channel"/>
    <property type="match status" value="1"/>
</dbReference>
<evidence type="ECO:0000259" key="18">
    <source>
        <dbReference type="Pfam" id="PF07715"/>
    </source>
</evidence>
<dbReference type="GO" id="GO:0015344">
    <property type="term" value="F:siderophore uptake transmembrane transporter activity"/>
    <property type="evidence" value="ECO:0007669"/>
    <property type="project" value="TreeGrafter"/>
</dbReference>
<keyword evidence="9" id="KW-0406">Ion transport</keyword>
<dbReference type="InterPro" id="IPR039426">
    <property type="entry name" value="TonB-dep_rcpt-like"/>
</dbReference>
<evidence type="ECO:0000256" key="16">
    <source>
        <dbReference type="SAM" id="SignalP"/>
    </source>
</evidence>
<evidence type="ECO:0000256" key="14">
    <source>
        <dbReference type="PROSITE-ProRule" id="PRU01360"/>
    </source>
</evidence>
<dbReference type="EMBL" id="PTJC01000005">
    <property type="protein sequence ID" value="PPK87254.1"/>
    <property type="molecule type" value="Genomic_DNA"/>
</dbReference>
<dbReference type="InterPro" id="IPR000531">
    <property type="entry name" value="Beta-barrel_TonB"/>
</dbReference>
<evidence type="ECO:0000256" key="11">
    <source>
        <dbReference type="ARBA" id="ARBA00023136"/>
    </source>
</evidence>
<evidence type="ECO:0000256" key="9">
    <source>
        <dbReference type="ARBA" id="ARBA00023065"/>
    </source>
</evidence>
<dbReference type="Pfam" id="PF07715">
    <property type="entry name" value="Plug"/>
    <property type="match status" value="1"/>
</dbReference>
<keyword evidence="11 14" id="KW-0472">Membrane</keyword>
<evidence type="ECO:0000313" key="20">
    <source>
        <dbReference type="Proteomes" id="UP000237662"/>
    </source>
</evidence>
<dbReference type="RefSeq" id="WP_104417868.1">
    <property type="nucleotide sequence ID" value="NZ_PTJC01000005.1"/>
</dbReference>
<dbReference type="InterPro" id="IPR010105">
    <property type="entry name" value="TonB_sidphr_rcpt"/>
</dbReference>
<evidence type="ECO:0000256" key="12">
    <source>
        <dbReference type="ARBA" id="ARBA00023170"/>
    </source>
</evidence>
<keyword evidence="6 14" id="KW-0812">Transmembrane</keyword>
<evidence type="ECO:0000313" key="19">
    <source>
        <dbReference type="EMBL" id="PPK87254.1"/>
    </source>
</evidence>
<comment type="similarity">
    <text evidence="2 14 15">Belongs to the TonB-dependent receptor family.</text>
</comment>
<evidence type="ECO:0000256" key="5">
    <source>
        <dbReference type="ARBA" id="ARBA00022496"/>
    </source>
</evidence>
<evidence type="ECO:0000256" key="1">
    <source>
        <dbReference type="ARBA" id="ARBA00004571"/>
    </source>
</evidence>
<sequence>MKTILPLLLVLLAGAGLTAQVGTITGSVENRKGEPLQFVNVSLEGTTRGVETDVAGVYRLERVPAGDYVLLFSGIGLSNDRREVTVVADRTLEIAPVRLRFQEAQLSEIVVRGGRDNYAQSNISPSLRLQTPIAELPQNIQVISQELVRDQQITNIMQGLSRNVSGVTMLEHWGNFARLNMRGFRIPAFRNGFNVSDSWGPLSEDMSLVDRIEFVKGPAGFMLSAGEPGGLYNVVTKKPTEQSIGEVTVMAGSFDFYRGALDLGGKVTENGKLRYRLNGMYQTSDSHRGNEDAQRWAIAPALAYRFSDRTTLTAELTHQQAESFLGSAYIFAPVSAGYGSLDRDFNFVDPDYPATDIVETMGLLNLNHRFSTKWQGTVQIARLNYEQEGYSAWISTLEDDGDAYRSVSMWDALSLGTYGQAFVNGEARTGKVSHTILAGIDYTDKEYYADFYSSQAETTPFNIYNPEYGNFGELTFDRSQELRDRYPDPYNGFRSTAFYLQDELGFFEDRLRVTLAGRYTNLETVGKDEPDNTFTPRVGISFDVLPDLAVYALYDESFLPNNGVSADAEPFDPVRARDVEGGIKKSFFDDRVRATLGAYRITKNNVLVTDPENTMFSIQLGEIRSQGFEFDLQGELYPGLNLILNYANTDVTVTEDTDPARVGSRVAGHARHVNNGWLTYGFPATSALSGFGASLGYQYQIDRSTWTWGADNETDLPDYFRVDGGLFWKNDRFRVQLNVNNLLDEYLYSGANYGSYLYWQSEPGINGRLAVTYRFR</sequence>
<dbReference type="Gene3D" id="2.60.40.1120">
    <property type="entry name" value="Carboxypeptidase-like, regulatory domain"/>
    <property type="match status" value="1"/>
</dbReference>
<evidence type="ECO:0000256" key="6">
    <source>
        <dbReference type="ARBA" id="ARBA00022692"/>
    </source>
</evidence>
<evidence type="ECO:0000256" key="3">
    <source>
        <dbReference type="ARBA" id="ARBA00022448"/>
    </source>
</evidence>
<dbReference type="Gene3D" id="2.170.130.10">
    <property type="entry name" value="TonB-dependent receptor, plug domain"/>
    <property type="match status" value="1"/>
</dbReference>
<dbReference type="Pfam" id="PF13715">
    <property type="entry name" value="CarbopepD_reg_2"/>
    <property type="match status" value="1"/>
</dbReference>